<dbReference type="PANTHER" id="PTHR43236:SF2">
    <property type="entry name" value="BLL0069 PROTEIN"/>
    <property type="match status" value="1"/>
</dbReference>
<protein>
    <submittedName>
        <fullName evidence="2">Protein containing DUF955</fullName>
    </submittedName>
</protein>
<dbReference type="Pfam" id="PF06114">
    <property type="entry name" value="Peptidase_M78"/>
    <property type="match status" value="1"/>
</dbReference>
<gene>
    <name evidence="2" type="ORF">B1A_01880</name>
</gene>
<reference evidence="2" key="2">
    <citation type="journal article" date="2014" name="ISME J.">
        <title>Microbial stratification in low pH oxic and suboxic macroscopic growths along an acid mine drainage.</title>
        <authorList>
            <person name="Mendez-Garcia C."/>
            <person name="Mesa V."/>
            <person name="Sprenger R.R."/>
            <person name="Richter M."/>
            <person name="Diez M.S."/>
            <person name="Solano J."/>
            <person name="Bargiela R."/>
            <person name="Golyshina O.V."/>
            <person name="Manteca A."/>
            <person name="Ramos J.L."/>
            <person name="Gallego J.R."/>
            <person name="Llorente I."/>
            <person name="Martins Dos Santos V.A."/>
            <person name="Jensen O.N."/>
            <person name="Pelaez A.I."/>
            <person name="Sanchez J."/>
            <person name="Ferrer M."/>
        </authorList>
    </citation>
    <scope>NUCLEOTIDE SEQUENCE</scope>
</reference>
<accession>T1CAL6</accession>
<dbReference type="InterPro" id="IPR010359">
    <property type="entry name" value="IrrE_HExxH"/>
</dbReference>
<comment type="caution">
    <text evidence="2">The sequence shown here is derived from an EMBL/GenBank/DDBJ whole genome shotgun (WGS) entry which is preliminary data.</text>
</comment>
<dbReference type="EMBL" id="AUZX01001410">
    <property type="protein sequence ID" value="EQD79167.1"/>
    <property type="molecule type" value="Genomic_DNA"/>
</dbReference>
<evidence type="ECO:0000313" key="2">
    <source>
        <dbReference type="EMBL" id="EQD79167.1"/>
    </source>
</evidence>
<feature type="domain" description="IrrE N-terminal-like" evidence="1">
    <location>
        <begin position="36"/>
        <end position="131"/>
    </location>
</feature>
<sequence length="136" mass="15837">MEQAAAVRSYLGITLDEQIRWKDDEHALKKWRKAIEDKGVFVFKESFDQKDISGFCLVDGQFPIVYLNNSTTKTRQTFSLLHELAHLLLSINGLSKFDQRYVDRLPDQEKQIERFCNAIAAEILIPSPDFQMQEKQ</sequence>
<organism evidence="2">
    <name type="scientific">mine drainage metagenome</name>
    <dbReference type="NCBI Taxonomy" id="410659"/>
    <lineage>
        <taxon>unclassified sequences</taxon>
        <taxon>metagenomes</taxon>
        <taxon>ecological metagenomes</taxon>
    </lineage>
</organism>
<dbReference type="InterPro" id="IPR052345">
    <property type="entry name" value="Rad_response_metalloprotease"/>
</dbReference>
<proteinExistence type="predicted"/>
<dbReference type="PANTHER" id="PTHR43236">
    <property type="entry name" value="ANTITOXIN HIGA1"/>
    <property type="match status" value="1"/>
</dbReference>
<reference evidence="2" key="1">
    <citation type="submission" date="2013-08" db="EMBL/GenBank/DDBJ databases">
        <authorList>
            <person name="Mendez C."/>
            <person name="Richter M."/>
            <person name="Ferrer M."/>
            <person name="Sanchez J."/>
        </authorList>
    </citation>
    <scope>NUCLEOTIDE SEQUENCE</scope>
</reference>
<dbReference type="Gene3D" id="1.10.10.2910">
    <property type="match status" value="1"/>
</dbReference>
<feature type="non-terminal residue" evidence="2">
    <location>
        <position position="136"/>
    </location>
</feature>
<dbReference type="AlphaFoldDB" id="T1CAL6"/>
<name>T1CAL6_9ZZZZ</name>
<evidence type="ECO:0000259" key="1">
    <source>
        <dbReference type="Pfam" id="PF06114"/>
    </source>
</evidence>